<dbReference type="InterPro" id="IPR018357">
    <property type="entry name" value="Hexapep_transf_CS"/>
</dbReference>
<organism evidence="8 9">
    <name type="scientific">Bacteroides stercorirosoris</name>
    <dbReference type="NCBI Taxonomy" id="871324"/>
    <lineage>
        <taxon>Bacteria</taxon>
        <taxon>Pseudomonadati</taxon>
        <taxon>Bacteroidota</taxon>
        <taxon>Bacteroidia</taxon>
        <taxon>Bacteroidales</taxon>
        <taxon>Bacteroidaceae</taxon>
        <taxon>Bacteroides</taxon>
    </lineage>
</organism>
<evidence type="ECO:0000256" key="1">
    <source>
        <dbReference type="ARBA" id="ARBA00007274"/>
    </source>
</evidence>
<dbReference type="GO" id="GO:0016407">
    <property type="term" value="F:acetyltransferase activity"/>
    <property type="evidence" value="ECO:0007669"/>
    <property type="project" value="InterPro"/>
</dbReference>
<evidence type="ECO:0000313" key="8">
    <source>
        <dbReference type="EMBL" id="SHJ21084.1"/>
    </source>
</evidence>
<evidence type="ECO:0000256" key="3">
    <source>
        <dbReference type="ARBA" id="ARBA00022737"/>
    </source>
</evidence>
<keyword evidence="2 8" id="KW-0808">Transferase</keyword>
<dbReference type="Pfam" id="PF00132">
    <property type="entry name" value="Hexapep"/>
    <property type="match status" value="1"/>
</dbReference>
<accession>A0A1M6HG41</accession>
<feature type="domain" description="Maltose/galactoside acetyltransferase" evidence="7">
    <location>
        <begin position="5"/>
        <end position="59"/>
    </location>
</feature>
<dbReference type="SMART" id="SM01266">
    <property type="entry name" value="Mac"/>
    <property type="match status" value="1"/>
</dbReference>
<reference evidence="9" key="1">
    <citation type="submission" date="2016-11" db="EMBL/GenBank/DDBJ databases">
        <authorList>
            <person name="Varghese N."/>
            <person name="Submissions S."/>
        </authorList>
    </citation>
    <scope>NUCLEOTIDE SEQUENCE [LARGE SCALE GENOMIC DNA]</scope>
    <source>
        <strain evidence="9">DSM 26884</strain>
    </source>
</reference>
<evidence type="ECO:0000256" key="6">
    <source>
        <dbReference type="ARBA" id="ARBA00067695"/>
    </source>
</evidence>
<dbReference type="GeneID" id="92713039"/>
<comment type="similarity">
    <text evidence="1">Belongs to the transferase hexapeptide repeat family.</text>
</comment>
<dbReference type="EMBL" id="FQZN01000018">
    <property type="protein sequence ID" value="SHJ21084.1"/>
    <property type="molecule type" value="Genomic_DNA"/>
</dbReference>
<dbReference type="AlphaFoldDB" id="A0A1M6HG41"/>
<dbReference type="RefSeq" id="WP_025832067.1">
    <property type="nucleotide sequence ID" value="NZ_FQZN01000018.1"/>
</dbReference>
<dbReference type="eggNOG" id="COG0110">
    <property type="taxonomic scope" value="Bacteria"/>
</dbReference>
<dbReference type="SUPFAM" id="SSF51161">
    <property type="entry name" value="Trimeric LpxA-like enzymes"/>
    <property type="match status" value="1"/>
</dbReference>
<dbReference type="InterPro" id="IPR051159">
    <property type="entry name" value="Hexapeptide_acetyltransf"/>
</dbReference>
<protein>
    <recommendedName>
        <fullName evidence="6">Nodulation protein L</fullName>
    </recommendedName>
</protein>
<evidence type="ECO:0000256" key="2">
    <source>
        <dbReference type="ARBA" id="ARBA00022679"/>
    </source>
</evidence>
<dbReference type="Pfam" id="PF12464">
    <property type="entry name" value="Mac"/>
    <property type="match status" value="1"/>
</dbReference>
<dbReference type="InterPro" id="IPR024688">
    <property type="entry name" value="Mac_dom"/>
</dbReference>
<name>A0A1M6HG41_9BACE</name>
<keyword evidence="4" id="KW-0012">Acyltransferase</keyword>
<sequence length="199" mass="21523">MKTEYQKCMDGEPFDGSSPELVELTLQTKRLLRQLRETDYADDEAKKAIYKLLFGSIGNQVSIDIDFRCEYGKNIHIGNQVIINMNCTFLDNGAINIGDNVMIAPDVKIYTATHSVVFSERMPVRSNPKASVCDTIACPVTIESGVWIGGGAVILPGVTVGRNSVIGAGSVVTKSIPANSIAVGNPCRVIKSIDNEKTL</sequence>
<keyword evidence="3" id="KW-0677">Repeat</keyword>
<dbReference type="Proteomes" id="UP000184192">
    <property type="component" value="Unassembled WGS sequence"/>
</dbReference>
<dbReference type="PANTHER" id="PTHR23416:SF23">
    <property type="entry name" value="ACETYLTRANSFERASE C18B11.09C-RELATED"/>
    <property type="match status" value="1"/>
</dbReference>
<evidence type="ECO:0000259" key="7">
    <source>
        <dbReference type="SMART" id="SM01266"/>
    </source>
</evidence>
<dbReference type="PANTHER" id="PTHR23416">
    <property type="entry name" value="SIALIC ACID SYNTHASE-RELATED"/>
    <property type="match status" value="1"/>
</dbReference>
<dbReference type="FunFam" id="2.160.10.10:FF:000025">
    <property type="entry name" value="Hexapeptide-repeat containing-acetyltransferase"/>
    <property type="match status" value="1"/>
</dbReference>
<evidence type="ECO:0000256" key="4">
    <source>
        <dbReference type="ARBA" id="ARBA00023315"/>
    </source>
</evidence>
<dbReference type="InterPro" id="IPR001451">
    <property type="entry name" value="Hexapep"/>
</dbReference>
<dbReference type="InterPro" id="IPR011004">
    <property type="entry name" value="Trimer_LpxA-like_sf"/>
</dbReference>
<dbReference type="PROSITE" id="PS00101">
    <property type="entry name" value="HEXAPEP_TRANSFERASES"/>
    <property type="match status" value="1"/>
</dbReference>
<gene>
    <name evidence="8" type="ORF">SAMN05444350_11851</name>
</gene>
<dbReference type="GO" id="GO:0008374">
    <property type="term" value="F:O-acyltransferase activity"/>
    <property type="evidence" value="ECO:0007669"/>
    <property type="project" value="TreeGrafter"/>
</dbReference>
<dbReference type="Gene3D" id="2.160.10.10">
    <property type="entry name" value="Hexapeptide repeat proteins"/>
    <property type="match status" value="1"/>
</dbReference>
<evidence type="ECO:0000256" key="5">
    <source>
        <dbReference type="ARBA" id="ARBA00055587"/>
    </source>
</evidence>
<evidence type="ECO:0000313" key="9">
    <source>
        <dbReference type="Proteomes" id="UP000184192"/>
    </source>
</evidence>
<proteinExistence type="inferred from homology"/>
<comment type="function">
    <text evidence="5">Acetyltransferase implicated in the O-acetylation of Nod factors.</text>
</comment>
<keyword evidence="9" id="KW-1185">Reference proteome</keyword>
<dbReference type="CDD" id="cd03357">
    <property type="entry name" value="LbH_MAT_GAT"/>
    <property type="match status" value="1"/>
</dbReference>